<keyword evidence="6" id="KW-0732">Signal</keyword>
<protein>
    <submittedName>
        <fullName evidence="8">DNL-type zinc finger protein</fullName>
    </submittedName>
</protein>
<dbReference type="PANTHER" id="PTHR20922">
    <property type="entry name" value="DNL-TYPE ZINC FINGER PROTEIN"/>
    <property type="match status" value="1"/>
</dbReference>
<dbReference type="Proteomes" id="UP001153069">
    <property type="component" value="Unassembled WGS sequence"/>
</dbReference>
<feature type="signal peptide" evidence="6">
    <location>
        <begin position="1"/>
        <end position="20"/>
    </location>
</feature>
<dbReference type="GO" id="GO:0005739">
    <property type="term" value="C:mitochondrion"/>
    <property type="evidence" value="ECO:0007669"/>
    <property type="project" value="TreeGrafter"/>
</dbReference>
<dbReference type="InterPro" id="IPR024158">
    <property type="entry name" value="Mt_import_TIM15"/>
</dbReference>
<keyword evidence="9" id="KW-1185">Reference proteome</keyword>
<proteinExistence type="predicted"/>
<name>A0A9N8EEK4_9STRA</name>
<dbReference type="InterPro" id="IPR007853">
    <property type="entry name" value="Znf_DNL-typ"/>
</dbReference>
<evidence type="ECO:0000256" key="2">
    <source>
        <dbReference type="ARBA" id="ARBA00022771"/>
    </source>
</evidence>
<feature type="domain" description="DNL-type" evidence="7">
    <location>
        <begin position="95"/>
        <end position="190"/>
    </location>
</feature>
<evidence type="ECO:0000313" key="9">
    <source>
        <dbReference type="Proteomes" id="UP001153069"/>
    </source>
</evidence>
<evidence type="ECO:0000259" key="7">
    <source>
        <dbReference type="PROSITE" id="PS51501"/>
    </source>
</evidence>
<keyword evidence="2 4" id="KW-0863">Zinc-finger</keyword>
<dbReference type="GO" id="GO:0030150">
    <property type="term" value="P:protein import into mitochondrial matrix"/>
    <property type="evidence" value="ECO:0007669"/>
    <property type="project" value="TreeGrafter"/>
</dbReference>
<evidence type="ECO:0000256" key="3">
    <source>
        <dbReference type="ARBA" id="ARBA00022833"/>
    </source>
</evidence>
<organism evidence="8 9">
    <name type="scientific">Seminavis robusta</name>
    <dbReference type="NCBI Taxonomy" id="568900"/>
    <lineage>
        <taxon>Eukaryota</taxon>
        <taxon>Sar</taxon>
        <taxon>Stramenopiles</taxon>
        <taxon>Ochrophyta</taxon>
        <taxon>Bacillariophyta</taxon>
        <taxon>Bacillariophyceae</taxon>
        <taxon>Bacillariophycidae</taxon>
        <taxon>Naviculales</taxon>
        <taxon>Naviculaceae</taxon>
        <taxon>Seminavis</taxon>
    </lineage>
</organism>
<keyword evidence="3" id="KW-0862">Zinc</keyword>
<dbReference type="Pfam" id="PF05180">
    <property type="entry name" value="zf-DNL"/>
    <property type="match status" value="1"/>
</dbReference>
<accession>A0A9N8EEK4</accession>
<gene>
    <name evidence="8" type="ORF">SEMRO_979_G227270.1</name>
</gene>
<reference evidence="8" key="1">
    <citation type="submission" date="2020-06" db="EMBL/GenBank/DDBJ databases">
        <authorList>
            <consortium name="Plant Systems Biology data submission"/>
        </authorList>
    </citation>
    <scope>NUCLEOTIDE SEQUENCE</scope>
    <source>
        <strain evidence="8">D6</strain>
    </source>
</reference>
<dbReference type="GO" id="GO:0006457">
    <property type="term" value="P:protein folding"/>
    <property type="evidence" value="ECO:0007669"/>
    <property type="project" value="TreeGrafter"/>
</dbReference>
<dbReference type="GO" id="GO:0008270">
    <property type="term" value="F:zinc ion binding"/>
    <property type="evidence" value="ECO:0007669"/>
    <property type="project" value="UniProtKB-KW"/>
</dbReference>
<comment type="caution">
    <text evidence="8">The sequence shown here is derived from an EMBL/GenBank/DDBJ whole genome shotgun (WGS) entry which is preliminary data.</text>
</comment>
<evidence type="ECO:0000256" key="1">
    <source>
        <dbReference type="ARBA" id="ARBA00022723"/>
    </source>
</evidence>
<dbReference type="PROSITE" id="PS51501">
    <property type="entry name" value="ZF_DNL"/>
    <property type="match status" value="1"/>
</dbReference>
<evidence type="ECO:0000256" key="4">
    <source>
        <dbReference type="PROSITE-ProRule" id="PRU00834"/>
    </source>
</evidence>
<evidence type="ECO:0000256" key="6">
    <source>
        <dbReference type="SAM" id="SignalP"/>
    </source>
</evidence>
<evidence type="ECO:0000256" key="5">
    <source>
        <dbReference type="SAM" id="MobiDB-lite"/>
    </source>
</evidence>
<dbReference type="GO" id="GO:0050821">
    <property type="term" value="P:protein stabilization"/>
    <property type="evidence" value="ECO:0007669"/>
    <property type="project" value="TreeGrafter"/>
</dbReference>
<feature type="region of interest" description="Disordered" evidence="5">
    <location>
        <begin position="44"/>
        <end position="71"/>
    </location>
</feature>
<dbReference type="GO" id="GO:0051087">
    <property type="term" value="F:protein-folding chaperone binding"/>
    <property type="evidence" value="ECO:0007669"/>
    <property type="project" value="TreeGrafter"/>
</dbReference>
<dbReference type="OrthoDB" id="512667at2759"/>
<dbReference type="EMBL" id="CAICTM010000977">
    <property type="protein sequence ID" value="CAB9518985.1"/>
    <property type="molecule type" value="Genomic_DNA"/>
</dbReference>
<dbReference type="PANTHER" id="PTHR20922:SF13">
    <property type="entry name" value="DNL-TYPE ZINC FINGER PROTEIN"/>
    <property type="match status" value="1"/>
</dbReference>
<evidence type="ECO:0000313" key="8">
    <source>
        <dbReference type="EMBL" id="CAB9518985.1"/>
    </source>
</evidence>
<dbReference type="AlphaFoldDB" id="A0A9N8EEK4"/>
<sequence length="200" mass="21986">MMTRCISLLIGLLMVAECSAFLPRHGTFTNGRLALEPTITLEARRRNRSSEEDASASDSSNKEIPQLPSFGSSSFDAAAAVQRKISGEDSPDQALMGRKMQLQYTCKVCETRNVHKVSRIAYQKGVVITVCKGCMSQHLISDNLGFTQQFDGNLEDYFKEQGSEESVQRVSKDVFNLEKIMGVDTTSGSILGEDGTAQME</sequence>
<keyword evidence="1" id="KW-0479">Metal-binding</keyword>
<feature type="chain" id="PRO_5040493676" evidence="6">
    <location>
        <begin position="21"/>
        <end position="200"/>
    </location>
</feature>